<evidence type="ECO:0000313" key="2">
    <source>
        <dbReference type="EMBL" id="CAF4053118.1"/>
    </source>
</evidence>
<proteinExistence type="predicted"/>
<feature type="region of interest" description="Disordered" evidence="1">
    <location>
        <begin position="105"/>
        <end position="130"/>
    </location>
</feature>
<organism evidence="2 3">
    <name type="scientific">Rotaria sordida</name>
    <dbReference type="NCBI Taxonomy" id="392033"/>
    <lineage>
        <taxon>Eukaryota</taxon>
        <taxon>Metazoa</taxon>
        <taxon>Spiralia</taxon>
        <taxon>Gnathifera</taxon>
        <taxon>Rotifera</taxon>
        <taxon>Eurotatoria</taxon>
        <taxon>Bdelloidea</taxon>
        <taxon>Philodinida</taxon>
        <taxon>Philodinidae</taxon>
        <taxon>Rotaria</taxon>
    </lineage>
</organism>
<gene>
    <name evidence="2" type="ORF">JBS370_LOCUS29156</name>
</gene>
<evidence type="ECO:0000313" key="3">
    <source>
        <dbReference type="Proteomes" id="UP000663836"/>
    </source>
</evidence>
<feature type="compositionally biased region" description="Low complexity" evidence="1">
    <location>
        <begin position="80"/>
        <end position="92"/>
    </location>
</feature>
<evidence type="ECO:0000256" key="1">
    <source>
        <dbReference type="SAM" id="MobiDB-lite"/>
    </source>
</evidence>
<feature type="compositionally biased region" description="Low complexity" evidence="1">
    <location>
        <begin position="56"/>
        <end position="69"/>
    </location>
</feature>
<protein>
    <submittedName>
        <fullName evidence="2">Uncharacterized protein</fullName>
    </submittedName>
</protein>
<comment type="caution">
    <text evidence="2">The sequence shown here is derived from an EMBL/GenBank/DDBJ whole genome shotgun (WGS) entry which is preliminary data.</text>
</comment>
<feature type="non-terminal residue" evidence="2">
    <location>
        <position position="1"/>
    </location>
</feature>
<sequence>FYRVYNHEQEVKTLIQFGLNQLKNNGQLPIVADYTTFALNKNTGSEYSVNTGSQQSSLTAATTRLTPTPDHLRVRTNGNAAASSSSSLSQPAVASRLIKSKFRASVAKKRGRISENEENDENNDDTPILH</sequence>
<dbReference type="Proteomes" id="UP000663836">
    <property type="component" value="Unassembled WGS sequence"/>
</dbReference>
<dbReference type="EMBL" id="CAJOBD010006164">
    <property type="protein sequence ID" value="CAF4053118.1"/>
    <property type="molecule type" value="Genomic_DNA"/>
</dbReference>
<reference evidence="2" key="1">
    <citation type="submission" date="2021-02" db="EMBL/GenBank/DDBJ databases">
        <authorList>
            <person name="Nowell W R."/>
        </authorList>
    </citation>
    <scope>NUCLEOTIDE SEQUENCE</scope>
</reference>
<name>A0A819SJV6_9BILA</name>
<accession>A0A819SJV6</accession>
<feature type="region of interest" description="Disordered" evidence="1">
    <location>
        <begin position="44"/>
        <end position="92"/>
    </location>
</feature>
<dbReference type="AlphaFoldDB" id="A0A819SJV6"/>
<feature type="compositionally biased region" description="Polar residues" evidence="1">
    <location>
        <begin position="44"/>
        <end position="55"/>
    </location>
</feature>